<organism evidence="2 3">
    <name type="scientific">Tritrichomonas foetus</name>
    <dbReference type="NCBI Taxonomy" id="1144522"/>
    <lineage>
        <taxon>Eukaryota</taxon>
        <taxon>Metamonada</taxon>
        <taxon>Parabasalia</taxon>
        <taxon>Tritrichomonadida</taxon>
        <taxon>Tritrichomonadidae</taxon>
        <taxon>Tritrichomonas</taxon>
    </lineage>
</organism>
<reference evidence="2" key="1">
    <citation type="submission" date="2016-10" db="EMBL/GenBank/DDBJ databases">
        <authorList>
            <person name="Benchimol M."/>
            <person name="Almeida L.G."/>
            <person name="Vasconcelos A.T."/>
            <person name="Perreira-Neves A."/>
            <person name="Rosa I.A."/>
            <person name="Tasca T."/>
            <person name="Bogo M.R."/>
            <person name="de Souza W."/>
        </authorList>
    </citation>
    <scope>NUCLEOTIDE SEQUENCE [LARGE SCALE GENOMIC DNA]</scope>
    <source>
        <strain evidence="2">K</strain>
    </source>
</reference>
<evidence type="ECO:0000256" key="1">
    <source>
        <dbReference type="SAM" id="MobiDB-lite"/>
    </source>
</evidence>
<name>A0A1J4JXT1_9EUKA</name>
<dbReference type="RefSeq" id="XP_068357097.1">
    <property type="nucleotide sequence ID" value="XM_068506322.1"/>
</dbReference>
<proteinExistence type="predicted"/>
<gene>
    <name evidence="2" type="ORF">TRFO_28692</name>
</gene>
<keyword evidence="3" id="KW-1185">Reference proteome</keyword>
<feature type="region of interest" description="Disordered" evidence="1">
    <location>
        <begin position="1"/>
        <end position="29"/>
    </location>
</feature>
<dbReference type="AlphaFoldDB" id="A0A1J4JXT1"/>
<dbReference type="GeneID" id="94841026"/>
<sequence>MIPKPNTTNDDDDLSPIPRKDTNHPAPLQRYVRDRTQSFHPVGGSAADLAPEINPEGAQTRVTSVNITDDSHVEVYTQIKSPQSVKAMAKQLDFVLYGQATPNSNKLKSTSNETTTISKSIYNNTNNSNNNPNNQGISDIQKKAQNLEFVLFGRKPTSLNNPTNNSNISDNDGVPAEVKKVLASVKHRAARLDFLMFGVKPANGIDVGMLLDTNREAETEVDSVPVPLSIRFMKRTPRKVARRPPSIISGNDL</sequence>
<evidence type="ECO:0000313" key="3">
    <source>
        <dbReference type="Proteomes" id="UP000179807"/>
    </source>
</evidence>
<dbReference type="EMBL" id="MLAK01000811">
    <property type="protein sequence ID" value="OHT03961.1"/>
    <property type="molecule type" value="Genomic_DNA"/>
</dbReference>
<protein>
    <submittedName>
        <fullName evidence="2">Uncharacterized protein</fullName>
    </submittedName>
</protein>
<evidence type="ECO:0000313" key="2">
    <source>
        <dbReference type="EMBL" id="OHT03961.1"/>
    </source>
</evidence>
<comment type="caution">
    <text evidence="2">The sequence shown here is derived from an EMBL/GenBank/DDBJ whole genome shotgun (WGS) entry which is preliminary data.</text>
</comment>
<accession>A0A1J4JXT1</accession>
<dbReference type="VEuPathDB" id="TrichDB:TRFO_28692"/>
<dbReference type="Proteomes" id="UP000179807">
    <property type="component" value="Unassembled WGS sequence"/>
</dbReference>